<proteinExistence type="predicted"/>
<accession>A0A3B0WZV0</accession>
<organism evidence="1">
    <name type="scientific">hydrothermal vent metagenome</name>
    <dbReference type="NCBI Taxonomy" id="652676"/>
    <lineage>
        <taxon>unclassified sequences</taxon>
        <taxon>metagenomes</taxon>
        <taxon>ecological metagenomes</taxon>
    </lineage>
</organism>
<feature type="non-terminal residue" evidence="1">
    <location>
        <position position="1"/>
    </location>
</feature>
<reference evidence="1" key="1">
    <citation type="submission" date="2018-06" db="EMBL/GenBank/DDBJ databases">
        <authorList>
            <person name="Zhirakovskaya E."/>
        </authorList>
    </citation>
    <scope>NUCLEOTIDE SEQUENCE</scope>
</reference>
<sequence>NPELISECASENAPGVIKKQVNGQSFASDVHGCTNIVIAGAKERGRAWMH</sequence>
<evidence type="ECO:0000313" key="1">
    <source>
        <dbReference type="EMBL" id="VAW57970.1"/>
    </source>
</evidence>
<gene>
    <name evidence="1" type="ORF">MNBD_GAMMA11-1461</name>
</gene>
<protein>
    <submittedName>
        <fullName evidence="1">Uncharacterized protein</fullName>
    </submittedName>
</protein>
<dbReference type="AlphaFoldDB" id="A0A3B0WZV0"/>
<name>A0A3B0WZV0_9ZZZZ</name>
<dbReference type="EMBL" id="UOFG01000007">
    <property type="protein sequence ID" value="VAW57970.1"/>
    <property type="molecule type" value="Genomic_DNA"/>
</dbReference>